<reference evidence="1 2" key="2">
    <citation type="submission" date="2019-08" db="EMBL/GenBank/DDBJ databases">
        <authorList>
            <person name="Henke P."/>
        </authorList>
    </citation>
    <scope>NUCLEOTIDE SEQUENCE [LARGE SCALE GENOMIC DNA]</scope>
    <source>
        <strain evidence="1">Phe10_nw2017</strain>
    </source>
</reference>
<comment type="caution">
    <text evidence="1">The sequence shown here is derived from an EMBL/GenBank/DDBJ whole genome shotgun (WGS) entry which is preliminary data.</text>
</comment>
<name>A0A5C6M3D3_9PLAN</name>
<evidence type="ECO:0000313" key="2">
    <source>
        <dbReference type="Proteomes" id="UP000321083"/>
    </source>
</evidence>
<reference evidence="1 2" key="1">
    <citation type="submission" date="2019-08" db="EMBL/GenBank/DDBJ databases">
        <title>100 year-old enigma solved: identification of Planctomyces bekefii, the type genus and species of the phylum Planctomycetes.</title>
        <authorList>
            <person name="Svetlana D.N."/>
            <person name="Overmann J."/>
        </authorList>
    </citation>
    <scope>NUCLEOTIDE SEQUENCE [LARGE SCALE GENOMIC DNA]</scope>
    <source>
        <strain evidence="1">Phe10_nw2017</strain>
    </source>
</reference>
<protein>
    <submittedName>
        <fullName evidence="1">Uncharacterized protein</fullName>
    </submittedName>
</protein>
<gene>
    <name evidence="1" type="ORF">E3A20_22620</name>
</gene>
<accession>A0A5C6M3D3</accession>
<evidence type="ECO:0000313" key="1">
    <source>
        <dbReference type="EMBL" id="TWW08609.1"/>
    </source>
</evidence>
<sequence>MANVATVGSDSVSIEQSRVHVAVALSDRGRLEPLRVQVPIQLECSRGAGSSLKFFLTANQRTDRRLRITPNISDVEFELEINGRVWRRGWLRDLNTPEFCSVDLDSWGRMNDDAVQLQIVLSGKLSTTASDPEWLAIEYPHCQ</sequence>
<dbReference type="AlphaFoldDB" id="A0A5C6M3D3"/>
<organism evidence="1 2">
    <name type="scientific">Planctomyces bekefii</name>
    <dbReference type="NCBI Taxonomy" id="1653850"/>
    <lineage>
        <taxon>Bacteria</taxon>
        <taxon>Pseudomonadati</taxon>
        <taxon>Planctomycetota</taxon>
        <taxon>Planctomycetia</taxon>
        <taxon>Planctomycetales</taxon>
        <taxon>Planctomycetaceae</taxon>
        <taxon>Planctomyces</taxon>
    </lineage>
</organism>
<keyword evidence="2" id="KW-1185">Reference proteome</keyword>
<proteinExistence type="predicted"/>
<dbReference type="Proteomes" id="UP000321083">
    <property type="component" value="Unassembled WGS sequence"/>
</dbReference>
<dbReference type="EMBL" id="SRHE01000583">
    <property type="protein sequence ID" value="TWW08609.1"/>
    <property type="molecule type" value="Genomic_DNA"/>
</dbReference>